<evidence type="ECO:0000256" key="4">
    <source>
        <dbReference type="ARBA" id="ARBA00023002"/>
    </source>
</evidence>
<sequence>MAEQSRTFRPASEVAVIALVIYILLGAPGLSSSSTSPARDHEARDTSDHNSATKIEHLVYPSKDLACPRHEYVSHIFSTTPLVVYVDGFLADYEVDHLIDLSSEKWSVSTIFNGGLETTDPTIRRSEKAAIERDNVVQCIEQRALAFQGWPKDTYIERLWTQRYNVSGHYSLHYDWASSSRFSRRVSSFMVYLKSECVGGGTNFPRLPRPDLESHVGQKWCEFVKCRGSGRNDHDDSAEDGVTFQPREGSAVFWMNFDSEGRGYKETIHAGMPVVEGQKIGLNIWSWYQAGHRAPESGL</sequence>
<dbReference type="Proteomes" id="UP001056384">
    <property type="component" value="Chromosome 1"/>
</dbReference>
<dbReference type="GO" id="GO:0031418">
    <property type="term" value="F:L-ascorbic acid binding"/>
    <property type="evidence" value="ECO:0007669"/>
    <property type="project" value="InterPro"/>
</dbReference>
<feature type="region of interest" description="Disordered" evidence="6">
    <location>
        <begin position="31"/>
        <end position="53"/>
    </location>
</feature>
<gene>
    <name evidence="8" type="ORF">Slin15195_G008480</name>
</gene>
<evidence type="ECO:0000256" key="1">
    <source>
        <dbReference type="ARBA" id="ARBA00001961"/>
    </source>
</evidence>
<dbReference type="Gene3D" id="2.60.120.620">
    <property type="entry name" value="q2cbj1_9rhob like domain"/>
    <property type="match status" value="1"/>
</dbReference>
<evidence type="ECO:0000313" key="8">
    <source>
        <dbReference type="EMBL" id="USW47529.1"/>
    </source>
</evidence>
<comment type="cofactor">
    <cofactor evidence="1">
        <name>L-ascorbate</name>
        <dbReference type="ChEBI" id="CHEBI:38290"/>
    </cofactor>
</comment>
<evidence type="ECO:0000256" key="5">
    <source>
        <dbReference type="ARBA" id="ARBA00023004"/>
    </source>
</evidence>
<feature type="compositionally biased region" description="Basic and acidic residues" evidence="6">
    <location>
        <begin position="38"/>
        <end position="48"/>
    </location>
</feature>
<organism evidence="8 9">
    <name type="scientific">Septoria linicola</name>
    <dbReference type="NCBI Taxonomy" id="215465"/>
    <lineage>
        <taxon>Eukaryota</taxon>
        <taxon>Fungi</taxon>
        <taxon>Dikarya</taxon>
        <taxon>Ascomycota</taxon>
        <taxon>Pezizomycotina</taxon>
        <taxon>Dothideomycetes</taxon>
        <taxon>Dothideomycetidae</taxon>
        <taxon>Mycosphaerellales</taxon>
        <taxon>Mycosphaerellaceae</taxon>
        <taxon>Septoria</taxon>
    </lineage>
</organism>
<dbReference type="EMBL" id="CP099418">
    <property type="protein sequence ID" value="USW47529.1"/>
    <property type="molecule type" value="Genomic_DNA"/>
</dbReference>
<evidence type="ECO:0000313" key="9">
    <source>
        <dbReference type="Proteomes" id="UP001056384"/>
    </source>
</evidence>
<dbReference type="GO" id="GO:0005506">
    <property type="term" value="F:iron ion binding"/>
    <property type="evidence" value="ECO:0007669"/>
    <property type="project" value="InterPro"/>
</dbReference>
<keyword evidence="2" id="KW-0479">Metal-binding</keyword>
<evidence type="ECO:0000259" key="7">
    <source>
        <dbReference type="SMART" id="SM00702"/>
    </source>
</evidence>
<keyword evidence="4" id="KW-0560">Oxidoreductase</keyword>
<dbReference type="SMART" id="SM00702">
    <property type="entry name" value="P4Hc"/>
    <property type="match status" value="1"/>
</dbReference>
<dbReference type="PANTHER" id="PTHR10869:SF246">
    <property type="entry name" value="TRANSMEMBRANE PROLYL 4-HYDROXYLASE"/>
    <property type="match status" value="1"/>
</dbReference>
<dbReference type="OrthoDB" id="420380at2759"/>
<accession>A0A9Q9AH36</accession>
<dbReference type="PANTHER" id="PTHR10869">
    <property type="entry name" value="PROLYL 4-HYDROXYLASE ALPHA SUBUNIT"/>
    <property type="match status" value="1"/>
</dbReference>
<keyword evidence="9" id="KW-1185">Reference proteome</keyword>
<dbReference type="Pfam" id="PF13640">
    <property type="entry name" value="2OG-FeII_Oxy_3"/>
    <property type="match status" value="1"/>
</dbReference>
<dbReference type="GO" id="GO:0005783">
    <property type="term" value="C:endoplasmic reticulum"/>
    <property type="evidence" value="ECO:0007669"/>
    <property type="project" value="TreeGrafter"/>
</dbReference>
<reference evidence="8" key="1">
    <citation type="submission" date="2022-06" db="EMBL/GenBank/DDBJ databases">
        <title>Complete genome sequences of two strains of the flax pathogen Septoria linicola.</title>
        <authorList>
            <person name="Lapalu N."/>
            <person name="Simon A."/>
            <person name="Demenou B."/>
            <person name="Paumier D."/>
            <person name="Guillot M.-P."/>
            <person name="Gout L."/>
            <person name="Valade R."/>
        </authorList>
    </citation>
    <scope>NUCLEOTIDE SEQUENCE</scope>
    <source>
        <strain evidence="8">SE15195</strain>
    </source>
</reference>
<evidence type="ECO:0000256" key="6">
    <source>
        <dbReference type="SAM" id="MobiDB-lite"/>
    </source>
</evidence>
<keyword evidence="3" id="KW-0223">Dioxygenase</keyword>
<evidence type="ECO:0000256" key="3">
    <source>
        <dbReference type="ARBA" id="ARBA00022964"/>
    </source>
</evidence>
<dbReference type="InterPro" id="IPR006620">
    <property type="entry name" value="Pro_4_hyd_alph"/>
</dbReference>
<keyword evidence="5" id="KW-0408">Iron</keyword>
<evidence type="ECO:0000256" key="2">
    <source>
        <dbReference type="ARBA" id="ARBA00022723"/>
    </source>
</evidence>
<dbReference type="GO" id="GO:0004656">
    <property type="term" value="F:procollagen-proline 4-dioxygenase activity"/>
    <property type="evidence" value="ECO:0007669"/>
    <property type="project" value="TreeGrafter"/>
</dbReference>
<protein>
    <submittedName>
        <fullName evidence="8">Prolyl 4-hydroxylase, alpha subunit</fullName>
    </submittedName>
</protein>
<feature type="domain" description="Prolyl 4-hydroxylase alpha subunit" evidence="7">
    <location>
        <begin position="81"/>
        <end position="287"/>
    </location>
</feature>
<dbReference type="InterPro" id="IPR045054">
    <property type="entry name" value="P4HA-like"/>
</dbReference>
<dbReference type="InterPro" id="IPR044862">
    <property type="entry name" value="Pro_4_hyd_alph_FE2OG_OXY"/>
</dbReference>
<proteinExistence type="predicted"/>
<name>A0A9Q9AH36_9PEZI</name>
<dbReference type="AlphaFoldDB" id="A0A9Q9AH36"/>